<protein>
    <recommendedName>
        <fullName evidence="1">DNA-directed RNA polymerase</fullName>
        <ecNumber evidence="1">2.7.7.6</ecNumber>
    </recommendedName>
</protein>
<accession>Q6ZI24</accession>
<evidence type="ECO:0000313" key="6">
    <source>
        <dbReference type="EMBL" id="BAD15494.1"/>
    </source>
</evidence>
<keyword evidence="3" id="KW-0808">Transferase</keyword>
<dbReference type="EMBL" id="AP004038">
    <property type="protein sequence ID" value="BAD15494.1"/>
    <property type="molecule type" value="Genomic_DNA"/>
</dbReference>
<gene>
    <name evidence="6" type="primary">OJ1004_H01.36</name>
</gene>
<dbReference type="GO" id="GO:0000428">
    <property type="term" value="C:DNA-directed RNA polymerase complex"/>
    <property type="evidence" value="ECO:0007669"/>
    <property type="project" value="UniProtKB-KW"/>
</dbReference>
<evidence type="ECO:0000256" key="4">
    <source>
        <dbReference type="ARBA" id="ARBA00022695"/>
    </source>
</evidence>
<proteinExistence type="predicted"/>
<name>Q6ZI24_ORYSJ</name>
<dbReference type="InterPro" id="IPR042102">
    <property type="entry name" value="RNA_pol_Rpb1_3_sf"/>
</dbReference>
<sequence>MSRSALIKKGKDGWEMLVKLGSLKNSILIFLVKSTLGFSTCGGGEPCDGKPSRTVRRVPKVNERFTTTHILDQIKTLGFHQATTTSIALGIEDLLTIPSKG</sequence>
<reference evidence="7" key="2">
    <citation type="journal article" date="2008" name="Nucleic Acids Res.">
        <title>The rice annotation project database (RAP-DB): 2008 update.</title>
        <authorList>
            <consortium name="The rice annotation project (RAP)"/>
        </authorList>
    </citation>
    <scope>GENOME REANNOTATION</scope>
    <source>
        <strain evidence="7">cv. Nipponbare</strain>
    </source>
</reference>
<dbReference type="Gene3D" id="1.10.274.100">
    <property type="entry name" value="RNA polymerase Rpb1, domain 3"/>
    <property type="match status" value="1"/>
</dbReference>
<dbReference type="EC" id="2.7.7.6" evidence="1"/>
<organism evidence="6 7">
    <name type="scientific">Oryza sativa subsp. japonica</name>
    <name type="common">Rice</name>
    <dbReference type="NCBI Taxonomy" id="39947"/>
    <lineage>
        <taxon>Eukaryota</taxon>
        <taxon>Viridiplantae</taxon>
        <taxon>Streptophyta</taxon>
        <taxon>Embryophyta</taxon>
        <taxon>Tracheophyta</taxon>
        <taxon>Spermatophyta</taxon>
        <taxon>Magnoliopsida</taxon>
        <taxon>Liliopsida</taxon>
        <taxon>Poales</taxon>
        <taxon>Poaceae</taxon>
        <taxon>BOP clade</taxon>
        <taxon>Oryzoideae</taxon>
        <taxon>Oryzeae</taxon>
        <taxon>Oryzinae</taxon>
        <taxon>Oryza</taxon>
        <taxon>Oryza sativa</taxon>
    </lineage>
</organism>
<keyword evidence="2" id="KW-0240">DNA-directed RNA polymerase</keyword>
<evidence type="ECO:0000256" key="3">
    <source>
        <dbReference type="ARBA" id="ARBA00022679"/>
    </source>
</evidence>
<dbReference type="GO" id="GO:0003899">
    <property type="term" value="F:DNA-directed RNA polymerase activity"/>
    <property type="evidence" value="ECO:0007669"/>
    <property type="project" value="UniProtKB-EC"/>
</dbReference>
<evidence type="ECO:0000313" key="7">
    <source>
        <dbReference type="Proteomes" id="UP000000763"/>
    </source>
</evidence>
<keyword evidence="4" id="KW-0548">Nucleotidyltransferase</keyword>
<evidence type="ECO:0000256" key="1">
    <source>
        <dbReference type="ARBA" id="ARBA00012418"/>
    </source>
</evidence>
<evidence type="ECO:0000256" key="5">
    <source>
        <dbReference type="ARBA" id="ARBA00023163"/>
    </source>
</evidence>
<dbReference type="AlphaFoldDB" id="Q6ZI24"/>
<dbReference type="GO" id="GO:0009536">
    <property type="term" value="C:plastid"/>
    <property type="evidence" value="ECO:0007669"/>
    <property type="project" value="UniProtKB-ARBA"/>
</dbReference>
<keyword evidence="5" id="KW-0804">Transcription</keyword>
<reference evidence="7" key="1">
    <citation type="journal article" date="2005" name="Nature">
        <title>The map-based sequence of the rice genome.</title>
        <authorList>
            <consortium name="International rice genome sequencing project (IRGSP)"/>
            <person name="Matsumoto T."/>
            <person name="Wu J."/>
            <person name="Kanamori H."/>
            <person name="Katayose Y."/>
            <person name="Fujisawa M."/>
            <person name="Namiki N."/>
            <person name="Mizuno H."/>
            <person name="Yamamoto K."/>
            <person name="Antonio B.A."/>
            <person name="Baba T."/>
            <person name="Sakata K."/>
            <person name="Nagamura Y."/>
            <person name="Aoki H."/>
            <person name="Arikawa K."/>
            <person name="Arita K."/>
            <person name="Bito T."/>
            <person name="Chiden Y."/>
            <person name="Fujitsuka N."/>
            <person name="Fukunaka R."/>
            <person name="Hamada M."/>
            <person name="Harada C."/>
            <person name="Hayashi A."/>
            <person name="Hijishita S."/>
            <person name="Honda M."/>
            <person name="Hosokawa S."/>
            <person name="Ichikawa Y."/>
            <person name="Idonuma A."/>
            <person name="Iijima M."/>
            <person name="Ikeda M."/>
            <person name="Ikeno M."/>
            <person name="Ito K."/>
            <person name="Ito S."/>
            <person name="Ito T."/>
            <person name="Ito Y."/>
            <person name="Ito Y."/>
            <person name="Iwabuchi A."/>
            <person name="Kamiya K."/>
            <person name="Karasawa W."/>
            <person name="Kurita K."/>
            <person name="Katagiri S."/>
            <person name="Kikuta A."/>
            <person name="Kobayashi H."/>
            <person name="Kobayashi N."/>
            <person name="Machita K."/>
            <person name="Maehara T."/>
            <person name="Masukawa M."/>
            <person name="Mizubayashi T."/>
            <person name="Mukai Y."/>
            <person name="Nagasaki H."/>
            <person name="Nagata Y."/>
            <person name="Naito S."/>
            <person name="Nakashima M."/>
            <person name="Nakama Y."/>
            <person name="Nakamichi Y."/>
            <person name="Nakamura M."/>
            <person name="Meguro A."/>
            <person name="Negishi M."/>
            <person name="Ohta I."/>
            <person name="Ohta T."/>
            <person name="Okamoto M."/>
            <person name="Ono N."/>
            <person name="Saji S."/>
            <person name="Sakaguchi M."/>
            <person name="Sakai K."/>
            <person name="Shibata M."/>
            <person name="Shimokawa T."/>
            <person name="Song J."/>
            <person name="Takazaki Y."/>
            <person name="Terasawa K."/>
            <person name="Tsugane M."/>
            <person name="Tsuji K."/>
            <person name="Ueda S."/>
            <person name="Waki K."/>
            <person name="Yamagata H."/>
            <person name="Yamamoto M."/>
            <person name="Yamamoto S."/>
            <person name="Yamane H."/>
            <person name="Yoshiki S."/>
            <person name="Yoshihara R."/>
            <person name="Yukawa K."/>
            <person name="Zhong H."/>
            <person name="Yano M."/>
            <person name="Yuan Q."/>
            <person name="Ouyang S."/>
            <person name="Liu J."/>
            <person name="Jones K.M."/>
            <person name="Gansberger K."/>
            <person name="Moffat K."/>
            <person name="Hill J."/>
            <person name="Bera J."/>
            <person name="Fadrosh D."/>
            <person name="Jin S."/>
            <person name="Johri S."/>
            <person name="Kim M."/>
            <person name="Overton L."/>
            <person name="Reardon M."/>
            <person name="Tsitrin T."/>
            <person name="Vuong H."/>
            <person name="Weaver B."/>
            <person name="Ciecko A."/>
            <person name="Tallon L."/>
            <person name="Jackson J."/>
            <person name="Pai G."/>
            <person name="Aken S.V."/>
            <person name="Utterback T."/>
            <person name="Reidmuller S."/>
            <person name="Feldblyum T."/>
            <person name="Hsiao J."/>
            <person name="Zismann V."/>
            <person name="Iobst S."/>
            <person name="de Vazeille A.R."/>
            <person name="Buell C.R."/>
            <person name="Ying K."/>
            <person name="Li Y."/>
            <person name="Lu T."/>
            <person name="Huang Y."/>
            <person name="Zhao Q."/>
            <person name="Feng Q."/>
            <person name="Zhang L."/>
            <person name="Zhu J."/>
            <person name="Weng Q."/>
            <person name="Mu J."/>
            <person name="Lu Y."/>
            <person name="Fan D."/>
            <person name="Liu Y."/>
            <person name="Guan J."/>
            <person name="Zhang Y."/>
            <person name="Yu S."/>
            <person name="Liu X."/>
            <person name="Zhang Y."/>
            <person name="Hong G."/>
            <person name="Han B."/>
            <person name="Choisne N."/>
            <person name="Demange N."/>
            <person name="Orjeda G."/>
            <person name="Samain S."/>
            <person name="Cattolico L."/>
            <person name="Pelletier E."/>
            <person name="Couloux A."/>
            <person name="Segurens B."/>
            <person name="Wincker P."/>
            <person name="D'Hont A."/>
            <person name="Scarpelli C."/>
            <person name="Weissenbach J."/>
            <person name="Salanoubat M."/>
            <person name="Quetier F."/>
            <person name="Yu Y."/>
            <person name="Kim H.R."/>
            <person name="Rambo T."/>
            <person name="Currie J."/>
            <person name="Collura K."/>
            <person name="Luo M."/>
            <person name="Yang T."/>
            <person name="Ammiraju J.S.S."/>
            <person name="Engler F."/>
            <person name="Soderlund C."/>
            <person name="Wing R.A."/>
            <person name="Palmer L.E."/>
            <person name="de la Bastide M."/>
            <person name="Spiegel L."/>
            <person name="Nascimento L."/>
            <person name="Zutavern T."/>
            <person name="O'Shaughnessy A."/>
            <person name="Dike S."/>
            <person name="Dedhia N."/>
            <person name="Preston R."/>
            <person name="Balija V."/>
            <person name="McCombie W.R."/>
            <person name="Chow T."/>
            <person name="Chen H."/>
            <person name="Chung M."/>
            <person name="Chen C."/>
            <person name="Shaw J."/>
            <person name="Wu H."/>
            <person name="Hsiao K."/>
            <person name="Chao Y."/>
            <person name="Chu M."/>
            <person name="Cheng C."/>
            <person name="Hour A."/>
            <person name="Lee P."/>
            <person name="Lin S."/>
            <person name="Lin Y."/>
            <person name="Liou J."/>
            <person name="Liu S."/>
            <person name="Hsing Y."/>
            <person name="Raghuvanshi S."/>
            <person name="Mohanty A."/>
            <person name="Bharti A.K."/>
            <person name="Gaur A."/>
            <person name="Gupta V."/>
            <person name="Kumar D."/>
            <person name="Ravi V."/>
            <person name="Vij S."/>
            <person name="Kapur A."/>
            <person name="Khurana P."/>
            <person name="Khurana P."/>
            <person name="Khurana J.P."/>
            <person name="Tyagi A.K."/>
            <person name="Gaikwad K."/>
            <person name="Singh A."/>
            <person name="Dalal V."/>
            <person name="Srivastava S."/>
            <person name="Dixit A."/>
            <person name="Pal A.K."/>
            <person name="Ghazi I.A."/>
            <person name="Yadav M."/>
            <person name="Pandit A."/>
            <person name="Bhargava A."/>
            <person name="Sureshbabu K."/>
            <person name="Batra K."/>
            <person name="Sharma T.R."/>
            <person name="Mohapatra T."/>
            <person name="Singh N.K."/>
            <person name="Messing J."/>
            <person name="Nelson A.B."/>
            <person name="Fuks G."/>
            <person name="Kavchok S."/>
            <person name="Keizer G."/>
            <person name="Linton E."/>
            <person name="Llaca V."/>
            <person name="Song R."/>
            <person name="Tanyolac B."/>
            <person name="Young S."/>
            <person name="Ho-Il K."/>
            <person name="Hahn J.H."/>
            <person name="Sangsakoo G."/>
            <person name="Vanavichit A."/>
            <person name="de Mattos Luiz.A.T."/>
            <person name="Zimmer P.D."/>
            <person name="Malone G."/>
            <person name="Dellagostin O."/>
            <person name="de Oliveira A.C."/>
            <person name="Bevan M."/>
            <person name="Bancroft I."/>
            <person name="Minx P."/>
            <person name="Cordum H."/>
            <person name="Wilson R."/>
            <person name="Cheng Z."/>
            <person name="Jin W."/>
            <person name="Jiang J."/>
            <person name="Leong S.A."/>
            <person name="Iwama H."/>
            <person name="Gojobori T."/>
            <person name="Itoh T."/>
            <person name="Niimura Y."/>
            <person name="Fujii Y."/>
            <person name="Habara T."/>
            <person name="Sakai H."/>
            <person name="Sato Y."/>
            <person name="Wilson G."/>
            <person name="Kumar K."/>
            <person name="McCouch S."/>
            <person name="Juretic N."/>
            <person name="Hoen D."/>
            <person name="Wright S."/>
            <person name="Bruskiewich R."/>
            <person name="Bureau T."/>
            <person name="Miyao A."/>
            <person name="Hirochika H."/>
            <person name="Nishikawa T."/>
            <person name="Kadowaki K."/>
            <person name="Sugiura M."/>
            <person name="Burr B."/>
            <person name="Sasaki T."/>
        </authorList>
    </citation>
    <scope>NUCLEOTIDE SEQUENCE [LARGE SCALE GENOMIC DNA]</scope>
    <source>
        <strain evidence="7">cv. Nipponbare</strain>
    </source>
</reference>
<evidence type="ECO:0000256" key="2">
    <source>
        <dbReference type="ARBA" id="ARBA00022478"/>
    </source>
</evidence>
<dbReference type="Proteomes" id="UP000000763">
    <property type="component" value="Chromosome 2"/>
</dbReference>